<dbReference type="PANTHER" id="PTHR33154:SF33">
    <property type="entry name" value="TRANSCRIPTIONAL REPRESSOR SDPR"/>
    <property type="match status" value="1"/>
</dbReference>
<evidence type="ECO:0000259" key="4">
    <source>
        <dbReference type="PROSITE" id="PS50987"/>
    </source>
</evidence>
<feature type="domain" description="HTH arsR-type" evidence="4">
    <location>
        <begin position="28"/>
        <end position="122"/>
    </location>
</feature>
<sequence length="127" mass="15101">MSSTRCCPSDCALREDWEEELRHESEALVHPATDTLMKICHLMSHPIRLKILLMLCLRDHCVCELIWNLEKTHSPISNHLKILRDSGIIETYYRSNHKIYRLSETMDHTVLKMMAKKWREETGYSFR</sequence>
<dbReference type="Proteomes" id="UP000680656">
    <property type="component" value="Chromosome"/>
</dbReference>
<dbReference type="Pfam" id="PF01022">
    <property type="entry name" value="HTH_5"/>
    <property type="match status" value="1"/>
</dbReference>
<dbReference type="RefSeq" id="WP_214418633.1">
    <property type="nucleotide sequence ID" value="NZ_CP075546.1"/>
</dbReference>
<gene>
    <name evidence="5" type="ORF">KHC33_10720</name>
</gene>
<dbReference type="GO" id="GO:0003700">
    <property type="term" value="F:DNA-binding transcription factor activity"/>
    <property type="evidence" value="ECO:0007669"/>
    <property type="project" value="InterPro"/>
</dbReference>
<evidence type="ECO:0000313" key="6">
    <source>
        <dbReference type="Proteomes" id="UP000680656"/>
    </source>
</evidence>
<evidence type="ECO:0000256" key="3">
    <source>
        <dbReference type="ARBA" id="ARBA00023163"/>
    </source>
</evidence>
<keyword evidence="6" id="KW-1185">Reference proteome</keyword>
<dbReference type="Gene3D" id="1.10.10.10">
    <property type="entry name" value="Winged helix-like DNA-binding domain superfamily/Winged helix DNA-binding domain"/>
    <property type="match status" value="1"/>
</dbReference>
<dbReference type="InterPro" id="IPR001845">
    <property type="entry name" value="HTH_ArsR_DNA-bd_dom"/>
</dbReference>
<name>A0A8E7AX03_9EURY</name>
<organism evidence="5 6">
    <name type="scientific">Methanospirillum purgamenti</name>
    <dbReference type="NCBI Taxonomy" id="2834276"/>
    <lineage>
        <taxon>Archaea</taxon>
        <taxon>Methanobacteriati</taxon>
        <taxon>Methanobacteriota</taxon>
        <taxon>Stenosarchaea group</taxon>
        <taxon>Methanomicrobia</taxon>
        <taxon>Methanomicrobiales</taxon>
        <taxon>Methanospirillaceae</taxon>
        <taxon>Methanospirillum</taxon>
    </lineage>
</organism>
<evidence type="ECO:0000256" key="2">
    <source>
        <dbReference type="ARBA" id="ARBA00023125"/>
    </source>
</evidence>
<dbReference type="InterPro" id="IPR051081">
    <property type="entry name" value="HTH_MetalResp_TranReg"/>
</dbReference>
<dbReference type="EMBL" id="CP075546">
    <property type="protein sequence ID" value="QVV87814.1"/>
    <property type="molecule type" value="Genomic_DNA"/>
</dbReference>
<dbReference type="NCBIfam" id="NF033788">
    <property type="entry name" value="HTH_metalloreg"/>
    <property type="match status" value="1"/>
</dbReference>
<dbReference type="AlphaFoldDB" id="A0A8E7AX03"/>
<dbReference type="SMART" id="SM00418">
    <property type="entry name" value="HTH_ARSR"/>
    <property type="match status" value="1"/>
</dbReference>
<dbReference type="InterPro" id="IPR011991">
    <property type="entry name" value="ArsR-like_HTH"/>
</dbReference>
<accession>A0A8E7AX03</accession>
<dbReference type="InterPro" id="IPR036390">
    <property type="entry name" value="WH_DNA-bd_sf"/>
</dbReference>
<dbReference type="GeneID" id="65097662"/>
<dbReference type="InterPro" id="IPR036388">
    <property type="entry name" value="WH-like_DNA-bd_sf"/>
</dbReference>
<proteinExistence type="predicted"/>
<keyword evidence="1" id="KW-0805">Transcription regulation</keyword>
<keyword evidence="3" id="KW-0804">Transcription</keyword>
<dbReference type="PRINTS" id="PR00778">
    <property type="entry name" value="HTHARSR"/>
</dbReference>
<evidence type="ECO:0000313" key="5">
    <source>
        <dbReference type="EMBL" id="QVV87814.1"/>
    </source>
</evidence>
<dbReference type="PANTHER" id="PTHR33154">
    <property type="entry name" value="TRANSCRIPTIONAL REGULATOR, ARSR FAMILY"/>
    <property type="match status" value="1"/>
</dbReference>
<protein>
    <submittedName>
        <fullName evidence="5">Winged helix-turn-helix domain-containing protein</fullName>
    </submittedName>
</protein>
<reference evidence="5 6" key="1">
    <citation type="submission" date="2021-05" db="EMBL/GenBank/DDBJ databases">
        <title>A novel Methanospirillum isolate from a pyrite-forming mixed culture.</title>
        <authorList>
            <person name="Bunk B."/>
            <person name="Sproer C."/>
            <person name="Spring S."/>
            <person name="Pester M."/>
        </authorList>
    </citation>
    <scope>NUCLEOTIDE SEQUENCE [LARGE SCALE GENOMIC DNA]</scope>
    <source>
        <strain evidence="5 6">J.3.6.1-F.2.7.3</strain>
    </source>
</reference>
<dbReference type="SUPFAM" id="SSF46785">
    <property type="entry name" value="Winged helix' DNA-binding domain"/>
    <property type="match status" value="1"/>
</dbReference>
<keyword evidence="2" id="KW-0238">DNA-binding</keyword>
<dbReference type="KEGG" id="mrtj:KHC33_10720"/>
<dbReference type="PROSITE" id="PS50987">
    <property type="entry name" value="HTH_ARSR_2"/>
    <property type="match status" value="1"/>
</dbReference>
<dbReference type="GO" id="GO:0003677">
    <property type="term" value="F:DNA binding"/>
    <property type="evidence" value="ECO:0007669"/>
    <property type="project" value="UniProtKB-KW"/>
</dbReference>
<dbReference type="CDD" id="cd00090">
    <property type="entry name" value="HTH_ARSR"/>
    <property type="match status" value="1"/>
</dbReference>
<evidence type="ECO:0000256" key="1">
    <source>
        <dbReference type="ARBA" id="ARBA00023015"/>
    </source>
</evidence>